<dbReference type="EnsemblPlants" id="PGSC0003DMT400034800">
    <property type="protein sequence ID" value="PGSC0003DMT400034800"/>
    <property type="gene ID" value="PGSC0003DMG400013376"/>
</dbReference>
<organism evidence="1 2">
    <name type="scientific">Solanum tuberosum</name>
    <name type="common">Potato</name>
    <dbReference type="NCBI Taxonomy" id="4113"/>
    <lineage>
        <taxon>Eukaryota</taxon>
        <taxon>Viridiplantae</taxon>
        <taxon>Streptophyta</taxon>
        <taxon>Embryophyta</taxon>
        <taxon>Tracheophyta</taxon>
        <taxon>Spermatophyta</taxon>
        <taxon>Magnoliopsida</taxon>
        <taxon>eudicotyledons</taxon>
        <taxon>Gunneridae</taxon>
        <taxon>Pentapetalae</taxon>
        <taxon>asterids</taxon>
        <taxon>lamiids</taxon>
        <taxon>Solanales</taxon>
        <taxon>Solanaceae</taxon>
        <taxon>Solanoideae</taxon>
        <taxon>Solaneae</taxon>
        <taxon>Solanum</taxon>
    </lineage>
</organism>
<accession>M1B1A5</accession>
<sequence>MLCAYSTSNLPTKGTFKLWVLKDYGVKEYWTSLLNIEDPCISYMAIPKYRFADGELLYWFLSYQHKAHAFKTYNGPFGLWPQCDTLQNGITFTESLISPKSLI</sequence>
<dbReference type="PaxDb" id="4113-PGSC0003DMT400034800"/>
<dbReference type="InParanoid" id="M1B1A5"/>
<dbReference type="AlphaFoldDB" id="M1B1A5"/>
<evidence type="ECO:0000313" key="1">
    <source>
        <dbReference type="EnsemblPlants" id="PGSC0003DMT400034800"/>
    </source>
</evidence>
<reference evidence="2" key="1">
    <citation type="journal article" date="2011" name="Nature">
        <title>Genome sequence and analysis of the tuber crop potato.</title>
        <authorList>
            <consortium name="The Potato Genome Sequencing Consortium"/>
        </authorList>
    </citation>
    <scope>NUCLEOTIDE SEQUENCE [LARGE SCALE GENOMIC DNA]</scope>
    <source>
        <strain evidence="2">cv. DM1-3 516 R44</strain>
    </source>
</reference>
<dbReference type="OMA" id="CFHITTE"/>
<dbReference type="HOGENOM" id="CLU_2268570_0_0_1"/>
<evidence type="ECO:0008006" key="3">
    <source>
        <dbReference type="Google" id="ProtNLM"/>
    </source>
</evidence>
<dbReference type="Gramene" id="PGSC0003DMT400034800">
    <property type="protein sequence ID" value="PGSC0003DMT400034800"/>
    <property type="gene ID" value="PGSC0003DMG400013376"/>
</dbReference>
<proteinExistence type="predicted"/>
<reference evidence="1" key="2">
    <citation type="submission" date="2015-06" db="UniProtKB">
        <authorList>
            <consortium name="EnsemblPlants"/>
        </authorList>
    </citation>
    <scope>IDENTIFICATION</scope>
    <source>
        <strain evidence="1">DM1-3 516 R44</strain>
    </source>
</reference>
<name>M1B1A5_SOLTU</name>
<protein>
    <recommendedName>
        <fullName evidence="3">F-box family protein</fullName>
    </recommendedName>
</protein>
<dbReference type="Proteomes" id="UP000011115">
    <property type="component" value="Unassembled WGS sequence"/>
</dbReference>
<evidence type="ECO:0000313" key="2">
    <source>
        <dbReference type="Proteomes" id="UP000011115"/>
    </source>
</evidence>
<keyword evidence="2" id="KW-1185">Reference proteome</keyword>